<comment type="cofactor">
    <cofactor evidence="1">
        <name>Mg(2+)</name>
        <dbReference type="ChEBI" id="CHEBI:18420"/>
    </cofactor>
</comment>
<dbReference type="CDD" id="cd00867">
    <property type="entry name" value="Trans_IPPS"/>
    <property type="match status" value="1"/>
</dbReference>
<evidence type="ECO:0000313" key="7">
    <source>
        <dbReference type="Proteomes" id="UP001151287"/>
    </source>
</evidence>
<dbReference type="GO" id="GO:0046872">
    <property type="term" value="F:metal ion binding"/>
    <property type="evidence" value="ECO:0007669"/>
    <property type="project" value="UniProtKB-KW"/>
</dbReference>
<evidence type="ECO:0000256" key="5">
    <source>
        <dbReference type="RuleBase" id="RU004466"/>
    </source>
</evidence>
<evidence type="ECO:0000256" key="2">
    <source>
        <dbReference type="ARBA" id="ARBA00006706"/>
    </source>
</evidence>
<comment type="similarity">
    <text evidence="2 5">Belongs to the FPP/GGPP synthase family.</text>
</comment>
<name>A0A9Q0D053_9POAL</name>
<keyword evidence="7" id="KW-1185">Reference proteome</keyword>
<keyword evidence="5" id="KW-0808">Transferase</keyword>
<dbReference type="Pfam" id="PF00348">
    <property type="entry name" value="polyprenyl_synt"/>
    <property type="match status" value="1"/>
</dbReference>
<dbReference type="PANTHER" id="PTHR43281">
    <property type="entry name" value="FARNESYL DIPHOSPHATE SYNTHASE"/>
    <property type="match status" value="1"/>
</dbReference>
<dbReference type="GO" id="GO:0004659">
    <property type="term" value="F:prenyltransferase activity"/>
    <property type="evidence" value="ECO:0007669"/>
    <property type="project" value="InterPro"/>
</dbReference>
<comment type="caution">
    <text evidence="6">The sequence shown here is derived from an EMBL/GenBank/DDBJ whole genome shotgun (WGS) entry which is preliminary data.</text>
</comment>
<dbReference type="PANTHER" id="PTHR43281:SF5">
    <property type="entry name" value="HETERODIMERIC GERANYLGERANYL PYROPHOSPHATE SYNTHASE SMALL SUBUNIT, CHLOROPLASTIC"/>
    <property type="match status" value="1"/>
</dbReference>
<evidence type="ECO:0000313" key="6">
    <source>
        <dbReference type="EMBL" id="KAJ1703083.1"/>
    </source>
</evidence>
<dbReference type="InterPro" id="IPR008949">
    <property type="entry name" value="Isoprenoid_synthase_dom_sf"/>
</dbReference>
<evidence type="ECO:0000256" key="4">
    <source>
        <dbReference type="ARBA" id="ARBA00022842"/>
    </source>
</evidence>
<dbReference type="SUPFAM" id="SSF48576">
    <property type="entry name" value="Terpenoid synthases"/>
    <property type="match status" value="1"/>
</dbReference>
<dbReference type="EMBL" id="JAMQYH010000001">
    <property type="protein sequence ID" value="KAJ1703083.1"/>
    <property type="molecule type" value="Genomic_DNA"/>
</dbReference>
<evidence type="ECO:0000256" key="3">
    <source>
        <dbReference type="ARBA" id="ARBA00022723"/>
    </source>
</evidence>
<evidence type="ECO:0000256" key="1">
    <source>
        <dbReference type="ARBA" id="ARBA00001946"/>
    </source>
</evidence>
<dbReference type="OrthoDB" id="6921389at2759"/>
<keyword evidence="3" id="KW-0479">Metal-binding</keyword>
<sequence>MALSVASLISTHLLIPKTSKSRRFTFNSHKHHPTSLSLRPCSASLATVPASTSFDLRSYRTSLISVIESELDAALAVHYPENMYEAMRYSVFRSGSKRAPSIMCIAACELFGTPRTAALPTAAALEMVHAASHMHDDLPCMDAAPVRRGRPSTHEQFGVGVALLSGDALFPLGFAHVATKTPPDLVPREALVLVLKEISRTVGCTGMAAGQLLDLTGAAAKGEVEALHVLEKKFGEFAECSAVCGGILAGAGEDDQATLRQYGRTLGVLYELVDDVLTESNGRAGKMRSNASVVRTLGMERALELVEQLTAKAKNELQIFGDRYGDRVVPLYSFVDYAVERGFMVEGREEAVAVTAAATSSAAAS</sequence>
<organism evidence="6 7">
    <name type="scientific">Rhynchospora breviuscula</name>
    <dbReference type="NCBI Taxonomy" id="2022672"/>
    <lineage>
        <taxon>Eukaryota</taxon>
        <taxon>Viridiplantae</taxon>
        <taxon>Streptophyta</taxon>
        <taxon>Embryophyta</taxon>
        <taxon>Tracheophyta</taxon>
        <taxon>Spermatophyta</taxon>
        <taxon>Magnoliopsida</taxon>
        <taxon>Liliopsida</taxon>
        <taxon>Poales</taxon>
        <taxon>Cyperaceae</taxon>
        <taxon>Cyperoideae</taxon>
        <taxon>Rhynchosporeae</taxon>
        <taxon>Rhynchospora</taxon>
    </lineage>
</organism>
<keyword evidence="4" id="KW-0460">Magnesium</keyword>
<gene>
    <name evidence="6" type="ORF">LUZ63_002862</name>
</gene>
<dbReference type="Gene3D" id="1.10.600.10">
    <property type="entry name" value="Farnesyl Diphosphate Synthase"/>
    <property type="match status" value="1"/>
</dbReference>
<proteinExistence type="inferred from homology"/>
<dbReference type="AlphaFoldDB" id="A0A9Q0D053"/>
<dbReference type="Proteomes" id="UP001151287">
    <property type="component" value="Unassembled WGS sequence"/>
</dbReference>
<dbReference type="SFLD" id="SFLDS00005">
    <property type="entry name" value="Isoprenoid_Synthase_Type_I"/>
    <property type="match status" value="1"/>
</dbReference>
<accession>A0A9Q0D053</accession>
<protein>
    <submittedName>
        <fullName evidence="6">Uncharacterized protein</fullName>
    </submittedName>
</protein>
<dbReference type="GO" id="GO:0008299">
    <property type="term" value="P:isoprenoid biosynthetic process"/>
    <property type="evidence" value="ECO:0007669"/>
    <property type="project" value="InterPro"/>
</dbReference>
<dbReference type="InterPro" id="IPR000092">
    <property type="entry name" value="Polyprenyl_synt"/>
</dbReference>
<reference evidence="6" key="1">
    <citation type="journal article" date="2022" name="Cell">
        <title>Repeat-based holocentromeres influence genome architecture and karyotype evolution.</title>
        <authorList>
            <person name="Hofstatter P.G."/>
            <person name="Thangavel G."/>
            <person name="Lux T."/>
            <person name="Neumann P."/>
            <person name="Vondrak T."/>
            <person name="Novak P."/>
            <person name="Zhang M."/>
            <person name="Costa L."/>
            <person name="Castellani M."/>
            <person name="Scott A."/>
            <person name="Toegelov H."/>
            <person name="Fuchs J."/>
            <person name="Mata-Sucre Y."/>
            <person name="Dias Y."/>
            <person name="Vanzela A.L.L."/>
            <person name="Huettel B."/>
            <person name="Almeida C.C.S."/>
            <person name="Simkova H."/>
            <person name="Souza G."/>
            <person name="Pedrosa-Harand A."/>
            <person name="Macas J."/>
            <person name="Mayer K.F.X."/>
            <person name="Houben A."/>
            <person name="Marques A."/>
        </authorList>
    </citation>
    <scope>NUCLEOTIDE SEQUENCE</scope>
    <source>
        <strain evidence="6">RhyBre1mFocal</strain>
    </source>
</reference>